<dbReference type="GO" id="GO:0032483">
    <property type="term" value="P:regulation of Rab protein signal transduction"/>
    <property type="evidence" value="ECO:0007669"/>
    <property type="project" value="TreeGrafter"/>
</dbReference>
<dbReference type="PROSITE" id="PS51339">
    <property type="entry name" value="PPASE_MYOTUBULARIN"/>
    <property type="match status" value="1"/>
</dbReference>
<feature type="domain" description="Myotubularin phosphatase" evidence="4">
    <location>
        <begin position="1062"/>
        <end position="1327"/>
    </location>
</feature>
<keyword evidence="6" id="KW-1185">Reference proteome</keyword>
<dbReference type="InterPro" id="IPR051696">
    <property type="entry name" value="DENN_Domain_GEFs"/>
</dbReference>
<dbReference type="InterPro" id="IPR037516">
    <property type="entry name" value="Tripartite_DENN"/>
</dbReference>
<dbReference type="SUPFAM" id="SSF50729">
    <property type="entry name" value="PH domain-like"/>
    <property type="match status" value="1"/>
</dbReference>
<sequence length="1327" mass="149159">MTSFSKISVLPGLTVMSEYEETSTRLVDYVVIIEFDETQIRHGSSVGNIVQRFPKYDWSDISLSPSLEVFSQPQGWALSAETRPVCFFTNTLTDIMGARQYACCLQVYEPCGDDIEEVDDTRSDEGPSLFKPKVINCLNQILLALLEAEDKAELMISTLLSQVYLTPGMPAVSFCLGSDRLSVRAPKSPTIPVTSDKVTLFLQQLGTIHNILTLLCAVMTDYKILFRSSSLSLLADSCYALRSLLYPFDYPHTYVPVLPELLIEYLESPTPYIMGVLNTVRIRCTDLDAVVVDLDVGAVYVPPSITIPIIPQPFHQQLTSSLQMVLFPGLATADYAWKVGQPPFPAYEVQDKRIRACFLRFFADLLVGYRCCLEVIRVYTSPLIVFHKSAFLGLRQFSSCPLIRAFLDSLLFQSFISERGLPFRICDLFDELVAQISEQSNGQLASRTTSIENIIEIAEKLLENERQEIPFSVTPFVTQQRFTVPFSSTKLRLLNNDLVSQSIKCKLKTTSNNIAPVLCPRRVQATPWIIAREEHMGAVSRRLQVLGSCLHHIFDFKLSDARKIMCAVELSMRSVNARVAFCQLLWKNLVPINRATLFPQQFELIVRLMNCALNRLTAGVHQFAYTCIQEHAVWDNQQFWEAAFFHDVHRQIRWLYLPTKEGSDCPFPLKEALSDQLASMSNVQDDEIEKRATEENSIVYGQAKHYINLMVYMRIPLDVSKLRRVNVRELERRSDRNSRKRDFDEETELSVSESEVESGFVEADSTDLGNSTVRWISRLIDRICSSAGLEQPQIESLCREIPGFVALHIDNLEQVYTESRRLSPLHKPKLLQPALLLPSEPDGRVMSTTCSETPQSLLPAEGAIFLTNYRVVFKGQPCDLFLCEQVVVRSVTVMSITKEKPISDASSQSSQLEGIPVRVAHQLHDAFQIRSSGFQLMKFAFDEEVPSEKAEEFMEALSSLRWPSVLPHTLFAYSAASSVLSSTLGGITSKHKYGTIKELKKALMRNPLKERKRFRAPPKTLPPFPKNGDAGTLNVLSSGASPRSSKNDYLDLSGELVDPTTSGLHRHYLVDYDRLGLNHGSFRLANANRRYELTKSYPNIVVVPANTLDDNFVKIGKGFRHGRFPVIIWKSDNGFTAQTVVTRLRKQANFLGSSDNQNMGYSGSYMSLNSRDMAPPNSVELQERYVSMFAALSPRMANADGHSLMSESVESLLSLYSMITADGLSLNSGTPDLYRKSQTDIARHAANFVRNSGGRSGIKPEILATNGDRFVGYVDYNSSIQPRRANLGRGQIPKPLTSLTRKALYVLGDRSQAKVTCSIYLYFSNQN</sequence>
<dbReference type="PANTHER" id="PTHR12296">
    <property type="entry name" value="DENN DOMAIN-CONTAINING PROTEIN 4"/>
    <property type="match status" value="1"/>
</dbReference>
<gene>
    <name evidence="5" type="ORF">BTMF_LOCUS6589</name>
</gene>
<comment type="similarity">
    <text evidence="1">Belongs to the protein-tyrosine phosphatase family. Non-receptor class myotubularin subfamily.</text>
</comment>
<dbReference type="InterPro" id="IPR001194">
    <property type="entry name" value="cDENN_dom"/>
</dbReference>
<dbReference type="InterPro" id="IPR005113">
    <property type="entry name" value="uDENN_dom"/>
</dbReference>
<feature type="region of interest" description="Disordered" evidence="2">
    <location>
        <begin position="1015"/>
        <end position="1046"/>
    </location>
</feature>
<dbReference type="SUPFAM" id="SSF52799">
    <property type="entry name" value="(Phosphotyrosine protein) phosphatases II"/>
    <property type="match status" value="1"/>
</dbReference>
<dbReference type="STRING" id="42155.A0A0R3QLH2"/>
<feature type="region of interest" description="Disordered" evidence="2">
    <location>
        <begin position="735"/>
        <end position="756"/>
    </location>
</feature>
<dbReference type="Gene3D" id="3.30.450.200">
    <property type="match status" value="1"/>
</dbReference>
<dbReference type="Proteomes" id="UP000280834">
    <property type="component" value="Unassembled WGS sequence"/>
</dbReference>
<dbReference type="PROSITE" id="PS50211">
    <property type="entry name" value="DENN"/>
    <property type="match status" value="1"/>
</dbReference>
<evidence type="ECO:0000313" key="7">
    <source>
        <dbReference type="WBParaSite" id="BTMF_0000853801-mRNA-1"/>
    </source>
</evidence>
<accession>A0A0R3QLH2</accession>
<protein>
    <submittedName>
        <fullName evidence="7">Myotubularin-related protein 13</fullName>
    </submittedName>
</protein>
<dbReference type="SMART" id="SM00801">
    <property type="entry name" value="dDENN"/>
    <property type="match status" value="1"/>
</dbReference>
<dbReference type="SMART" id="SM00799">
    <property type="entry name" value="DENN"/>
    <property type="match status" value="1"/>
</dbReference>
<dbReference type="InterPro" id="IPR005112">
    <property type="entry name" value="dDENN_dom"/>
</dbReference>
<organism evidence="7">
    <name type="scientific">Brugia timori</name>
    <dbReference type="NCBI Taxonomy" id="42155"/>
    <lineage>
        <taxon>Eukaryota</taxon>
        <taxon>Metazoa</taxon>
        <taxon>Ecdysozoa</taxon>
        <taxon>Nematoda</taxon>
        <taxon>Chromadorea</taxon>
        <taxon>Rhabditida</taxon>
        <taxon>Spirurina</taxon>
        <taxon>Spiruromorpha</taxon>
        <taxon>Filarioidea</taxon>
        <taxon>Onchocercidae</taxon>
        <taxon>Brugia</taxon>
    </lineage>
</organism>
<dbReference type="InterPro" id="IPR029021">
    <property type="entry name" value="Prot-tyrosine_phosphatase-like"/>
</dbReference>
<dbReference type="EMBL" id="UZAG01015645">
    <property type="protein sequence ID" value="VDO22189.1"/>
    <property type="molecule type" value="Genomic_DNA"/>
</dbReference>
<reference evidence="7" key="1">
    <citation type="submission" date="2016-04" db="UniProtKB">
        <authorList>
            <consortium name="WormBaseParasite"/>
        </authorList>
    </citation>
    <scope>IDENTIFICATION</scope>
</reference>
<dbReference type="InterPro" id="IPR010569">
    <property type="entry name" value="Myotubularin-like_Pase_dom"/>
</dbReference>
<dbReference type="InterPro" id="IPR004182">
    <property type="entry name" value="GRAM"/>
</dbReference>
<dbReference type="Pfam" id="PF12335">
    <property type="entry name" value="SBF2"/>
    <property type="match status" value="2"/>
</dbReference>
<dbReference type="PANTHER" id="PTHR12296:SF16">
    <property type="entry name" value="C-MYC PROMOTER-BINDING PROTEIN"/>
    <property type="match status" value="1"/>
</dbReference>
<dbReference type="WBParaSite" id="BTMF_0000853801-mRNA-1">
    <property type="protein sequence ID" value="BTMF_0000853801-mRNA-1"/>
    <property type="gene ID" value="BTMF_0000853801"/>
</dbReference>
<name>A0A0R3QLH2_9BILA</name>
<feature type="domain" description="UDENN" evidence="3">
    <location>
        <begin position="28"/>
        <end position="426"/>
    </location>
</feature>
<dbReference type="SMART" id="SM00800">
    <property type="entry name" value="uDENN"/>
    <property type="match status" value="1"/>
</dbReference>
<dbReference type="GO" id="GO:0005085">
    <property type="term" value="F:guanyl-nucleotide exchange factor activity"/>
    <property type="evidence" value="ECO:0007669"/>
    <property type="project" value="UniProtKB-ARBA"/>
</dbReference>
<feature type="compositionally biased region" description="Polar residues" evidence="2">
    <location>
        <begin position="1034"/>
        <end position="1044"/>
    </location>
</feature>
<dbReference type="InterPro" id="IPR043153">
    <property type="entry name" value="DENN_C"/>
</dbReference>
<dbReference type="Pfam" id="PF02893">
    <property type="entry name" value="GRAM"/>
    <property type="match status" value="1"/>
</dbReference>
<reference evidence="5 6" key="2">
    <citation type="submission" date="2018-11" db="EMBL/GenBank/DDBJ databases">
        <authorList>
            <consortium name="Pathogen Informatics"/>
        </authorList>
    </citation>
    <scope>NUCLEOTIDE SEQUENCE [LARGE SCALE GENOMIC DNA]</scope>
</reference>
<dbReference type="Pfam" id="PF03456">
    <property type="entry name" value="uDENN"/>
    <property type="match status" value="1"/>
</dbReference>
<evidence type="ECO:0000313" key="5">
    <source>
        <dbReference type="EMBL" id="VDO22189.1"/>
    </source>
</evidence>
<dbReference type="Gene3D" id="3.40.50.11500">
    <property type="match status" value="1"/>
</dbReference>
<evidence type="ECO:0000259" key="3">
    <source>
        <dbReference type="PROSITE" id="PS50211"/>
    </source>
</evidence>
<proteinExistence type="inferred from homology"/>
<evidence type="ECO:0000259" key="4">
    <source>
        <dbReference type="PROSITE" id="PS51339"/>
    </source>
</evidence>
<dbReference type="InterPro" id="IPR022096">
    <property type="entry name" value="SBF1/SBF2"/>
</dbReference>
<dbReference type="Pfam" id="PF02141">
    <property type="entry name" value="DENN"/>
    <property type="match status" value="1"/>
</dbReference>
<dbReference type="Pfam" id="PF06602">
    <property type="entry name" value="Myotub-related"/>
    <property type="match status" value="1"/>
</dbReference>
<evidence type="ECO:0000313" key="6">
    <source>
        <dbReference type="Proteomes" id="UP000280834"/>
    </source>
</evidence>
<dbReference type="GO" id="GO:0031410">
    <property type="term" value="C:cytoplasmic vesicle"/>
    <property type="evidence" value="ECO:0007669"/>
    <property type="project" value="TreeGrafter"/>
</dbReference>
<evidence type="ECO:0000256" key="1">
    <source>
        <dbReference type="ARBA" id="ARBA00007471"/>
    </source>
</evidence>
<evidence type="ECO:0000256" key="2">
    <source>
        <dbReference type="SAM" id="MobiDB-lite"/>
    </source>
</evidence>